<reference evidence="1 2" key="1">
    <citation type="submission" date="2024-10" db="EMBL/GenBank/DDBJ databases">
        <title>The Natural Products Discovery Center: Release of the First 8490 Sequenced Strains for Exploring Actinobacteria Biosynthetic Diversity.</title>
        <authorList>
            <person name="Kalkreuter E."/>
            <person name="Kautsar S.A."/>
            <person name="Yang D."/>
            <person name="Bader C.D."/>
            <person name="Teijaro C.N."/>
            <person name="Fluegel L."/>
            <person name="Davis C.M."/>
            <person name="Simpson J.R."/>
            <person name="Lauterbach L."/>
            <person name="Steele A.D."/>
            <person name="Gui C."/>
            <person name="Meng S."/>
            <person name="Li G."/>
            <person name="Viehrig K."/>
            <person name="Ye F."/>
            <person name="Su P."/>
            <person name="Kiefer A.F."/>
            <person name="Nichols A."/>
            <person name="Cepeda A.J."/>
            <person name="Yan W."/>
            <person name="Fan B."/>
            <person name="Jiang Y."/>
            <person name="Adhikari A."/>
            <person name="Zheng C.-J."/>
            <person name="Schuster L."/>
            <person name="Cowan T.M."/>
            <person name="Smanski M.J."/>
            <person name="Chevrette M.G."/>
            <person name="De Carvalho L.P.S."/>
            <person name="Shen B."/>
        </authorList>
    </citation>
    <scope>NUCLEOTIDE SEQUENCE [LARGE SCALE GENOMIC DNA]</scope>
    <source>
        <strain evidence="1 2">NPDC019275</strain>
    </source>
</reference>
<sequence>MSVYLLLPTRLWQMRPWHTNPLVRGSDRVHALVAMFAIAAALLAVPLAGAAGTASYSEAAARIRAENATKSEVAATVVGKPERTMIVTGQYGLTDERYEAAVQWQQQGRSATAVVEVPRDSVPGWEVPIWLGPNGQPTTAPRRSDAAVGEGVTAGLALLTAAWGGALLLVWGVGRLLDARHAASWEREWRCIARPLEQAS</sequence>
<name>A0ABW7X0A6_9NOCA</name>
<dbReference type="InterPro" id="IPR039708">
    <property type="entry name" value="MT1774/Rv1733c-like"/>
</dbReference>
<proteinExistence type="predicted"/>
<dbReference type="PANTHER" id="PTHR42305">
    <property type="entry name" value="MEMBRANE PROTEIN RV1733C-RELATED"/>
    <property type="match status" value="1"/>
</dbReference>
<comment type="caution">
    <text evidence="1">The sequence shown here is derived from an EMBL/GenBank/DDBJ whole genome shotgun (WGS) entry which is preliminary data.</text>
</comment>
<dbReference type="PANTHER" id="PTHR42305:SF1">
    <property type="entry name" value="MEMBRANE PROTEIN RV1733C-RELATED"/>
    <property type="match status" value="1"/>
</dbReference>
<dbReference type="Proteomes" id="UP001611415">
    <property type="component" value="Unassembled WGS sequence"/>
</dbReference>
<gene>
    <name evidence="1" type="ORF">ACH49W_14205</name>
</gene>
<evidence type="ECO:0000313" key="2">
    <source>
        <dbReference type="Proteomes" id="UP001611415"/>
    </source>
</evidence>
<keyword evidence="2" id="KW-1185">Reference proteome</keyword>
<dbReference type="RefSeq" id="WP_397092739.1">
    <property type="nucleotide sequence ID" value="NZ_JBIRYO010000008.1"/>
</dbReference>
<accession>A0ABW7X0A6</accession>
<protein>
    <submittedName>
        <fullName evidence="1">Uncharacterized protein</fullName>
    </submittedName>
</protein>
<dbReference type="EMBL" id="JBIRYO010000008">
    <property type="protein sequence ID" value="MFI2474524.1"/>
    <property type="molecule type" value="Genomic_DNA"/>
</dbReference>
<organism evidence="1 2">
    <name type="scientific">Nocardia xishanensis</name>
    <dbReference type="NCBI Taxonomy" id="238964"/>
    <lineage>
        <taxon>Bacteria</taxon>
        <taxon>Bacillati</taxon>
        <taxon>Actinomycetota</taxon>
        <taxon>Actinomycetes</taxon>
        <taxon>Mycobacteriales</taxon>
        <taxon>Nocardiaceae</taxon>
        <taxon>Nocardia</taxon>
    </lineage>
</organism>
<evidence type="ECO:0000313" key="1">
    <source>
        <dbReference type="EMBL" id="MFI2474524.1"/>
    </source>
</evidence>